<reference evidence="2 3" key="1">
    <citation type="submission" date="2016-11" db="EMBL/GenBank/DDBJ databases">
        <authorList>
            <person name="Jaros S."/>
            <person name="Januszkiewicz K."/>
            <person name="Wedrychowicz H."/>
        </authorList>
    </citation>
    <scope>NUCLEOTIDE SEQUENCE [LARGE SCALE GENOMIC DNA]</scope>
    <source>
        <strain evidence="2 3">CGMCC 4.2025</strain>
    </source>
</reference>
<organism evidence="2 3">
    <name type="scientific">Actinacidiphila paucisporea</name>
    <dbReference type="NCBI Taxonomy" id="310782"/>
    <lineage>
        <taxon>Bacteria</taxon>
        <taxon>Bacillati</taxon>
        <taxon>Actinomycetota</taxon>
        <taxon>Actinomycetes</taxon>
        <taxon>Kitasatosporales</taxon>
        <taxon>Streptomycetaceae</taxon>
        <taxon>Actinacidiphila</taxon>
    </lineage>
</organism>
<evidence type="ECO:0000313" key="2">
    <source>
        <dbReference type="EMBL" id="SHN36734.1"/>
    </source>
</evidence>
<proteinExistence type="predicted"/>
<dbReference type="AlphaFoldDB" id="A0A1M7QY86"/>
<sequence length="97" mass="10378">MGKTAFAVRFVSGRRRCGFQPTVRRQGGLARRAQSPWVGDVGMAVESESGRTEPRPPQRAAYRSVGRGACGQKPGVGRGRLVVTGGHALLRAECSRV</sequence>
<gene>
    <name evidence="2" type="ORF">SAMN05216499_1489</name>
</gene>
<dbReference type="EMBL" id="FRBI01000048">
    <property type="protein sequence ID" value="SHN36734.1"/>
    <property type="molecule type" value="Genomic_DNA"/>
</dbReference>
<accession>A0A1M7QY86</accession>
<protein>
    <submittedName>
        <fullName evidence="2">Uncharacterized protein</fullName>
    </submittedName>
</protein>
<keyword evidence="3" id="KW-1185">Reference proteome</keyword>
<evidence type="ECO:0000256" key="1">
    <source>
        <dbReference type="SAM" id="MobiDB-lite"/>
    </source>
</evidence>
<feature type="region of interest" description="Disordered" evidence="1">
    <location>
        <begin position="46"/>
        <end position="66"/>
    </location>
</feature>
<name>A0A1M7QY86_9ACTN</name>
<evidence type="ECO:0000313" key="3">
    <source>
        <dbReference type="Proteomes" id="UP000184111"/>
    </source>
</evidence>
<dbReference type="Proteomes" id="UP000184111">
    <property type="component" value="Unassembled WGS sequence"/>
</dbReference>